<keyword evidence="1" id="KW-0732">Signal</keyword>
<feature type="chain" id="PRO_5042073002" description="Secreted protein" evidence="1">
    <location>
        <begin position="19"/>
        <end position="75"/>
    </location>
</feature>
<sequence>MFAFETVFVGLYIFFSLALRSKRCVNETHTLALQCSSLQVCFNSAQPNSVSPAESCHSDLNRWRQVIEYSSILSR</sequence>
<evidence type="ECO:0000256" key="1">
    <source>
        <dbReference type="SAM" id="SignalP"/>
    </source>
</evidence>
<organism evidence="2 3">
    <name type="scientific">Mycena metata</name>
    <dbReference type="NCBI Taxonomy" id="1033252"/>
    <lineage>
        <taxon>Eukaryota</taxon>
        <taxon>Fungi</taxon>
        <taxon>Dikarya</taxon>
        <taxon>Basidiomycota</taxon>
        <taxon>Agaricomycotina</taxon>
        <taxon>Agaricomycetes</taxon>
        <taxon>Agaricomycetidae</taxon>
        <taxon>Agaricales</taxon>
        <taxon>Marasmiineae</taxon>
        <taxon>Mycenaceae</taxon>
        <taxon>Mycena</taxon>
    </lineage>
</organism>
<dbReference type="AlphaFoldDB" id="A0AAD7J329"/>
<dbReference type="EMBL" id="JARKIB010000051">
    <property type="protein sequence ID" value="KAJ7754789.1"/>
    <property type="molecule type" value="Genomic_DNA"/>
</dbReference>
<reference evidence="2" key="1">
    <citation type="submission" date="2023-03" db="EMBL/GenBank/DDBJ databases">
        <title>Massive genome expansion in bonnet fungi (Mycena s.s.) driven by repeated elements and novel gene families across ecological guilds.</title>
        <authorList>
            <consortium name="Lawrence Berkeley National Laboratory"/>
            <person name="Harder C.B."/>
            <person name="Miyauchi S."/>
            <person name="Viragh M."/>
            <person name="Kuo A."/>
            <person name="Thoen E."/>
            <person name="Andreopoulos B."/>
            <person name="Lu D."/>
            <person name="Skrede I."/>
            <person name="Drula E."/>
            <person name="Henrissat B."/>
            <person name="Morin E."/>
            <person name="Kohler A."/>
            <person name="Barry K."/>
            <person name="LaButti K."/>
            <person name="Morin E."/>
            <person name="Salamov A."/>
            <person name="Lipzen A."/>
            <person name="Mereny Z."/>
            <person name="Hegedus B."/>
            <person name="Baldrian P."/>
            <person name="Stursova M."/>
            <person name="Weitz H."/>
            <person name="Taylor A."/>
            <person name="Grigoriev I.V."/>
            <person name="Nagy L.G."/>
            <person name="Martin F."/>
            <person name="Kauserud H."/>
        </authorList>
    </citation>
    <scope>NUCLEOTIDE SEQUENCE</scope>
    <source>
        <strain evidence="2">CBHHK182m</strain>
    </source>
</reference>
<evidence type="ECO:0000313" key="2">
    <source>
        <dbReference type="EMBL" id="KAJ7754789.1"/>
    </source>
</evidence>
<feature type="signal peptide" evidence="1">
    <location>
        <begin position="1"/>
        <end position="18"/>
    </location>
</feature>
<name>A0AAD7J329_9AGAR</name>
<evidence type="ECO:0000313" key="3">
    <source>
        <dbReference type="Proteomes" id="UP001215598"/>
    </source>
</evidence>
<accession>A0AAD7J329</accession>
<comment type="caution">
    <text evidence="2">The sequence shown here is derived from an EMBL/GenBank/DDBJ whole genome shotgun (WGS) entry which is preliminary data.</text>
</comment>
<gene>
    <name evidence="2" type="ORF">B0H16DRAFT_1541799</name>
</gene>
<dbReference type="Proteomes" id="UP001215598">
    <property type="component" value="Unassembled WGS sequence"/>
</dbReference>
<evidence type="ECO:0008006" key="4">
    <source>
        <dbReference type="Google" id="ProtNLM"/>
    </source>
</evidence>
<protein>
    <recommendedName>
        <fullName evidence="4">Secreted protein</fullName>
    </recommendedName>
</protein>
<keyword evidence="3" id="KW-1185">Reference proteome</keyword>
<proteinExistence type="predicted"/>